<gene>
    <name evidence="2" type="ordered locus">RB12815</name>
</gene>
<reference evidence="2 3" key="1">
    <citation type="journal article" date="2003" name="Proc. Natl. Acad. Sci. U.S.A.">
        <title>Complete genome sequence of the marine planctomycete Pirellula sp. strain 1.</title>
        <authorList>
            <person name="Gloeckner F.O."/>
            <person name="Kube M."/>
            <person name="Bauer M."/>
            <person name="Teeling H."/>
            <person name="Lombardot T."/>
            <person name="Ludwig W."/>
            <person name="Gade D."/>
            <person name="Beck A."/>
            <person name="Borzym K."/>
            <person name="Heitmann K."/>
            <person name="Rabus R."/>
            <person name="Schlesner H."/>
            <person name="Amann R."/>
            <person name="Reinhardt R."/>
        </authorList>
    </citation>
    <scope>NUCLEOTIDE SEQUENCE [LARGE SCALE GENOMIC DNA]</scope>
    <source>
        <strain evidence="3">DSM 10527 / NCIMB 13988 / SH1</strain>
    </source>
</reference>
<dbReference type="InParanoid" id="Q7UI17"/>
<accession>Q7UI17</accession>
<dbReference type="AlphaFoldDB" id="Q7UI17"/>
<feature type="region of interest" description="Disordered" evidence="1">
    <location>
        <begin position="1"/>
        <end position="43"/>
    </location>
</feature>
<dbReference type="Proteomes" id="UP000001025">
    <property type="component" value="Chromosome"/>
</dbReference>
<dbReference type="KEGG" id="rba:RB12815"/>
<keyword evidence="3" id="KW-1185">Reference proteome</keyword>
<protein>
    <submittedName>
        <fullName evidence="2">Uncharacterized protein</fullName>
    </submittedName>
</protein>
<organism evidence="2 3">
    <name type="scientific">Rhodopirellula baltica (strain DSM 10527 / NCIMB 13988 / SH1)</name>
    <dbReference type="NCBI Taxonomy" id="243090"/>
    <lineage>
        <taxon>Bacteria</taxon>
        <taxon>Pseudomonadati</taxon>
        <taxon>Planctomycetota</taxon>
        <taxon>Planctomycetia</taxon>
        <taxon>Pirellulales</taxon>
        <taxon>Pirellulaceae</taxon>
        <taxon>Rhodopirellula</taxon>
    </lineage>
</organism>
<dbReference type="HOGENOM" id="CLU_3238802_0_0_0"/>
<proteinExistence type="predicted"/>
<dbReference type="EMBL" id="BX294155">
    <property type="protein sequence ID" value="CAD77797.1"/>
    <property type="molecule type" value="Genomic_DNA"/>
</dbReference>
<evidence type="ECO:0000313" key="3">
    <source>
        <dbReference type="Proteomes" id="UP000001025"/>
    </source>
</evidence>
<feature type="compositionally biased region" description="Polar residues" evidence="1">
    <location>
        <begin position="1"/>
        <end position="18"/>
    </location>
</feature>
<dbReference type="STRING" id="243090.RB12815"/>
<sequence length="43" mass="4782">MQQSVAKSNRARSNSARTQSHDAACQTCREKGSHVRHIQLESS</sequence>
<name>Q7UI17_RHOBA</name>
<dbReference type="EnsemblBacteria" id="CAD77797">
    <property type="protein sequence ID" value="CAD77797"/>
    <property type="gene ID" value="RB12815"/>
</dbReference>
<evidence type="ECO:0000256" key="1">
    <source>
        <dbReference type="SAM" id="MobiDB-lite"/>
    </source>
</evidence>
<evidence type="ECO:0000313" key="2">
    <source>
        <dbReference type="EMBL" id="CAD77797.1"/>
    </source>
</evidence>